<comment type="caution">
    <text evidence="3">The sequence shown here is derived from an EMBL/GenBank/DDBJ whole genome shotgun (WGS) entry which is preliminary data.</text>
</comment>
<keyword evidence="4" id="KW-1185">Reference proteome</keyword>
<dbReference type="EMBL" id="SPIA01000001">
    <property type="protein sequence ID" value="TFH69114.1"/>
    <property type="molecule type" value="Genomic_DNA"/>
</dbReference>
<protein>
    <submittedName>
        <fullName evidence="3">HupE/UreJ family protein</fullName>
    </submittedName>
</protein>
<accession>A0A4Y8UN57</accession>
<evidence type="ECO:0000256" key="2">
    <source>
        <dbReference type="SAM" id="SignalP"/>
    </source>
</evidence>
<organism evidence="3 4">
    <name type="scientific">Gammaproteobacteria bacterium LSUCC0057</name>
    <dbReference type="NCBI Taxonomy" id="2559237"/>
    <lineage>
        <taxon>Bacteria</taxon>
        <taxon>Pseudomonadati</taxon>
        <taxon>Pseudomonadota</taxon>
        <taxon>Gammaproteobacteria</taxon>
        <taxon>Cellvibrionales</taxon>
        <taxon>Porticoccaceae</taxon>
        <taxon>SAR92 clade</taxon>
    </lineage>
</organism>
<proteinExistence type="predicted"/>
<name>A0A4Y8UN57_9GAMM</name>
<feature type="transmembrane region" description="Helical" evidence="1">
    <location>
        <begin position="210"/>
        <end position="230"/>
    </location>
</feature>
<dbReference type="Pfam" id="PF13795">
    <property type="entry name" value="HupE_UreJ_2"/>
    <property type="match status" value="1"/>
</dbReference>
<feature type="signal peptide" evidence="2">
    <location>
        <begin position="1"/>
        <end position="18"/>
    </location>
</feature>
<evidence type="ECO:0000313" key="4">
    <source>
        <dbReference type="Proteomes" id="UP000298133"/>
    </source>
</evidence>
<keyword evidence="1" id="KW-1133">Transmembrane helix</keyword>
<feature type="chain" id="PRO_5021355594" evidence="2">
    <location>
        <begin position="19"/>
        <end position="360"/>
    </location>
</feature>
<feature type="transmembrane region" description="Helical" evidence="1">
    <location>
        <begin position="242"/>
        <end position="264"/>
    </location>
</feature>
<evidence type="ECO:0000313" key="3">
    <source>
        <dbReference type="EMBL" id="TFH69114.1"/>
    </source>
</evidence>
<feature type="transmembrane region" description="Helical" evidence="1">
    <location>
        <begin position="284"/>
        <end position="306"/>
    </location>
</feature>
<dbReference type="InterPro" id="IPR032809">
    <property type="entry name" value="Put_HupE_UreJ"/>
</dbReference>
<sequence>MRLSLFVLLLLSWLGWSAHGVADDARPVLVSLTALGSDDSQQPRYQVLFKVPNSGRLTQPPALVLPQPCRWQSERSEYRSDSRTQRGIVVCTTPLKGQTLALHYPQANPGLFTLFRFTGADGSVLMAELLRPDQLSWQLSGRAISANVLRDYLVLGVEHIWKGIDHLLFVSCLVLLTLPNWRRLLLTITGFTAAHSATLALAAVDWVRLPIAPVEAVIALSVLFLAVELARQQRDSLTYRQPLLVSVAFGLLHGFGFAAVLQEIGLPEQQFITALLGFNLGVELGQLLFIAALMVLFAAAALVARVGAAAKPATAGVRQLLTQPPQGAVRALALYATGSLAALWVFERLAQFPGWPTLLG</sequence>
<dbReference type="Proteomes" id="UP000298133">
    <property type="component" value="Unassembled WGS sequence"/>
</dbReference>
<keyword evidence="1" id="KW-0812">Transmembrane</keyword>
<feature type="transmembrane region" description="Helical" evidence="1">
    <location>
        <begin position="327"/>
        <end position="346"/>
    </location>
</feature>
<dbReference type="OrthoDB" id="9808870at2"/>
<gene>
    <name evidence="3" type="ORF">E3W66_04060</name>
</gene>
<evidence type="ECO:0000256" key="1">
    <source>
        <dbReference type="SAM" id="Phobius"/>
    </source>
</evidence>
<reference evidence="3 4" key="1">
    <citation type="submission" date="2019-03" db="EMBL/GenBank/DDBJ databases">
        <title>Draft genome of Gammaproteobacteria bacterium LSUCC0057, a member of the SAR92 clade.</title>
        <authorList>
            <person name="Lanclos V.C."/>
            <person name="Doiron C."/>
            <person name="Henson M.W."/>
            <person name="Thrash J.C."/>
        </authorList>
    </citation>
    <scope>NUCLEOTIDE SEQUENCE [LARGE SCALE GENOMIC DNA]</scope>
    <source>
        <strain evidence="3 4">LSUCC0057</strain>
    </source>
</reference>
<keyword evidence="1" id="KW-0472">Membrane</keyword>
<keyword evidence="2" id="KW-0732">Signal</keyword>
<dbReference type="AlphaFoldDB" id="A0A4Y8UN57"/>